<evidence type="ECO:0000256" key="9">
    <source>
        <dbReference type="ARBA" id="ARBA00023136"/>
    </source>
</evidence>
<reference evidence="14" key="2">
    <citation type="submission" date="2011-03" db="EMBL/GenBank/DDBJ databases">
        <title>The complete genome of Desulfobacca acetoxidans DSM 11109.</title>
        <authorList>
            <consortium name="US DOE Joint Genome Institute (JGI-PGF)"/>
            <person name="Lucas S."/>
            <person name="Copeland A."/>
            <person name="Lapidus A."/>
            <person name="Bruce D."/>
            <person name="Goodwin L."/>
            <person name="Pitluck S."/>
            <person name="Peters L."/>
            <person name="Kyrpides N."/>
            <person name="Mavromatis K."/>
            <person name="Ivanova N."/>
            <person name="Ovchinnikova G."/>
            <person name="Teshima H."/>
            <person name="Detter J.C."/>
            <person name="Han C."/>
            <person name="Land M."/>
            <person name="Hauser L."/>
            <person name="Markowitz V."/>
            <person name="Cheng J.-F."/>
            <person name="Hugenholtz P."/>
            <person name="Woyke T."/>
            <person name="Wu D."/>
            <person name="Spring S."/>
            <person name="Schueler E."/>
            <person name="Brambilla E."/>
            <person name="Klenk H.-P."/>
            <person name="Eisen J.A."/>
        </authorList>
    </citation>
    <scope>NUCLEOTIDE SEQUENCE [LARGE SCALE GENOMIC DNA]</scope>
    <source>
        <strain evidence="14">ATCC 700848 / DSM 11109 / ASRB2</strain>
    </source>
</reference>
<evidence type="ECO:0000256" key="1">
    <source>
        <dbReference type="ARBA" id="ARBA00004533"/>
    </source>
</evidence>
<keyword evidence="6 10" id="KW-0812">Transmembrane</keyword>
<dbReference type="eggNOG" id="COG3156">
    <property type="taxonomic scope" value="Bacteria"/>
</dbReference>
<evidence type="ECO:0000256" key="5">
    <source>
        <dbReference type="ARBA" id="ARBA00022519"/>
    </source>
</evidence>
<reference evidence="13 14" key="1">
    <citation type="journal article" date="2011" name="Stand. Genomic Sci.">
        <title>Complete genome sequence of the acetate-degrading sulfate reducer Desulfobacca acetoxidans type strain (ASRB2).</title>
        <authorList>
            <person name="Goker M."/>
            <person name="Teshima H."/>
            <person name="Lapidus A."/>
            <person name="Nolan M."/>
            <person name="Lucas S."/>
            <person name="Hammon N."/>
            <person name="Deshpande S."/>
            <person name="Cheng J.F."/>
            <person name="Tapia R."/>
            <person name="Han C."/>
            <person name="Goodwin L."/>
            <person name="Pitluck S."/>
            <person name="Huntemann M."/>
            <person name="Liolios K."/>
            <person name="Ivanova N."/>
            <person name="Pagani I."/>
            <person name="Mavromatis K."/>
            <person name="Ovchinikova G."/>
            <person name="Pati A."/>
            <person name="Chen A."/>
            <person name="Palaniappan K."/>
            <person name="Land M."/>
            <person name="Hauser L."/>
            <person name="Brambilla E.M."/>
            <person name="Rohde M."/>
            <person name="Spring S."/>
            <person name="Detter J.C."/>
            <person name="Woyke T."/>
            <person name="Bristow J."/>
            <person name="Eisen J.A."/>
            <person name="Markowitz V."/>
            <person name="Hugenholtz P."/>
            <person name="Kyrpides N.C."/>
            <person name="Klenk H.P."/>
        </authorList>
    </citation>
    <scope>NUCLEOTIDE SEQUENCE [LARGE SCALE GENOMIC DNA]</scope>
    <source>
        <strain evidence="14">ATCC 700848 / DSM 11109 / ASRB2</strain>
    </source>
</reference>
<dbReference type="AlphaFoldDB" id="F2NGQ9"/>
<keyword evidence="7" id="KW-0653">Protein transport</keyword>
<dbReference type="SUPFAM" id="SSF158544">
    <property type="entry name" value="GspK insert domain-like"/>
    <property type="match status" value="1"/>
</dbReference>
<dbReference type="Gene3D" id="1.10.40.60">
    <property type="entry name" value="EpsJ-like"/>
    <property type="match status" value="1"/>
</dbReference>
<proteinExistence type="inferred from homology"/>
<dbReference type="GO" id="GO:0005886">
    <property type="term" value="C:plasma membrane"/>
    <property type="evidence" value="ECO:0007669"/>
    <property type="project" value="UniProtKB-SubCell"/>
</dbReference>
<dbReference type="STRING" id="880072.Desac_0801"/>
<comment type="subcellular location">
    <subcellularLocation>
        <location evidence="1">Cell inner membrane</location>
    </subcellularLocation>
</comment>
<evidence type="ECO:0000259" key="11">
    <source>
        <dbReference type="Pfam" id="PF03934"/>
    </source>
</evidence>
<dbReference type="PIRSF" id="PIRSF002786">
    <property type="entry name" value="XcpX"/>
    <property type="match status" value="1"/>
</dbReference>
<gene>
    <name evidence="13" type="ordered locus">Desac_0801</name>
</gene>
<keyword evidence="3" id="KW-0813">Transport</keyword>
<dbReference type="RefSeq" id="WP_013705793.1">
    <property type="nucleotide sequence ID" value="NC_015388.1"/>
</dbReference>
<keyword evidence="4" id="KW-1003">Cell membrane</keyword>
<evidence type="ECO:0000256" key="10">
    <source>
        <dbReference type="SAM" id="Phobius"/>
    </source>
</evidence>
<evidence type="ECO:0000256" key="7">
    <source>
        <dbReference type="ARBA" id="ARBA00022927"/>
    </source>
</evidence>
<dbReference type="Pfam" id="PF03934">
    <property type="entry name" value="T2SSK"/>
    <property type="match status" value="1"/>
</dbReference>
<dbReference type="KEGG" id="dao:Desac_0801"/>
<dbReference type="PANTHER" id="PTHR38831">
    <property type="entry name" value="TYPE II SECRETION SYSTEM PROTEIN K"/>
    <property type="match status" value="1"/>
</dbReference>
<feature type="transmembrane region" description="Helical" evidence="10">
    <location>
        <begin position="21"/>
        <end position="42"/>
    </location>
</feature>
<feature type="domain" description="T2SS protein K first SAM-like" evidence="12">
    <location>
        <begin position="133"/>
        <end position="212"/>
    </location>
</feature>
<dbReference type="GO" id="GO:0009306">
    <property type="term" value="P:protein secretion"/>
    <property type="evidence" value="ECO:0007669"/>
    <property type="project" value="InterPro"/>
</dbReference>
<organism evidence="13 14">
    <name type="scientific">Desulfobacca acetoxidans (strain ATCC 700848 / DSM 11109 / ASRB2)</name>
    <dbReference type="NCBI Taxonomy" id="880072"/>
    <lineage>
        <taxon>Bacteria</taxon>
        <taxon>Pseudomonadati</taxon>
        <taxon>Thermodesulfobacteriota</taxon>
        <taxon>Desulfobaccia</taxon>
        <taxon>Desulfobaccales</taxon>
        <taxon>Desulfobaccaceae</taxon>
        <taxon>Desulfobacca</taxon>
    </lineage>
</organism>
<dbReference type="EMBL" id="CP002629">
    <property type="protein sequence ID" value="AEB08680.1"/>
    <property type="molecule type" value="Genomic_DNA"/>
</dbReference>
<protein>
    <submittedName>
        <fullName evidence="13">General secretion pathway protein K</fullName>
    </submittedName>
</protein>
<evidence type="ECO:0000313" key="14">
    <source>
        <dbReference type="Proteomes" id="UP000000483"/>
    </source>
</evidence>
<evidence type="ECO:0000256" key="2">
    <source>
        <dbReference type="ARBA" id="ARBA00007246"/>
    </source>
</evidence>
<feature type="domain" description="T2SS protein K second SAM-like" evidence="11">
    <location>
        <begin position="230"/>
        <end position="271"/>
    </location>
</feature>
<evidence type="ECO:0000256" key="3">
    <source>
        <dbReference type="ARBA" id="ARBA00022448"/>
    </source>
</evidence>
<evidence type="ECO:0000313" key="13">
    <source>
        <dbReference type="EMBL" id="AEB08680.1"/>
    </source>
</evidence>
<evidence type="ECO:0000256" key="8">
    <source>
        <dbReference type="ARBA" id="ARBA00022989"/>
    </source>
</evidence>
<dbReference type="InterPro" id="IPR049031">
    <property type="entry name" value="T2SSK_SAM-like_1st"/>
</dbReference>
<keyword evidence="5" id="KW-0997">Cell inner membrane</keyword>
<sequence length="333" mass="37382">MWQKIKRNLGGKTNLVPRDERGAVLLVVTLILALMSVLILSWGREWRLELTLAANFLEVRKSRRLAEAGVYYSLGKLARVRRVEAAAVQGNRIIQSNVSDQDILRLDNQPRILKFPAGEVEVRVADEGGKINLNQAKEEILLRLFMVLGIPEIKTRTMVDSIIDWRTRGDQPQPYGAKSSYYLRLEPPYVSKNGRFETVEELAWVRGFENSSIIPILTDFLTVQATGQAINVNTAPPQVLRAVGLSDDNVAAIVIARQQKSLQNLQEMGSLQLDPWLGQRQPFSFASSLFFTIKSKGTVINGKGSYTTKAIVRLQPNQSSPWSFVSWMDDFPG</sequence>
<dbReference type="Proteomes" id="UP000000483">
    <property type="component" value="Chromosome"/>
</dbReference>
<evidence type="ECO:0000259" key="12">
    <source>
        <dbReference type="Pfam" id="PF21687"/>
    </source>
</evidence>
<keyword evidence="14" id="KW-1185">Reference proteome</keyword>
<name>F2NGQ9_DESAR</name>
<dbReference type="OrthoDB" id="5398238at2"/>
<dbReference type="InterPro" id="IPR038072">
    <property type="entry name" value="GspK_central_sf"/>
</dbReference>
<evidence type="ECO:0000256" key="4">
    <source>
        <dbReference type="ARBA" id="ARBA00022475"/>
    </source>
</evidence>
<keyword evidence="8 10" id="KW-1133">Transmembrane helix</keyword>
<comment type="similarity">
    <text evidence="2">Belongs to the GSP K family.</text>
</comment>
<dbReference type="InterPro" id="IPR049179">
    <property type="entry name" value="T2SSK_SAM-like_2nd"/>
</dbReference>
<keyword evidence="9 10" id="KW-0472">Membrane</keyword>
<dbReference type="Pfam" id="PF21687">
    <property type="entry name" value="T2SSK_1st"/>
    <property type="match status" value="1"/>
</dbReference>
<accession>F2NGQ9</accession>
<evidence type="ECO:0000256" key="6">
    <source>
        <dbReference type="ARBA" id="ARBA00022692"/>
    </source>
</evidence>
<dbReference type="PANTHER" id="PTHR38831:SF2">
    <property type="entry name" value="TYPE II SECRETION SYSTEM PROTEIN K"/>
    <property type="match status" value="1"/>
</dbReference>
<dbReference type="InterPro" id="IPR005628">
    <property type="entry name" value="GspK"/>
</dbReference>
<dbReference type="HOGENOM" id="CLU_057294_1_2_7"/>